<dbReference type="PANTHER" id="PTHR37466:SF1">
    <property type="entry name" value="SLR1628 PROTEIN"/>
    <property type="match status" value="1"/>
</dbReference>
<sequence>MKGKNSLLPAIALANSALGAYAWSPSPPSTAQKHYTNRLFDSILKAQHDNEDPIETKYSGYNVLGTELTCCCSNVGGSGIGTGFYRNGYCSTGEMDLGRHTVCVRVTDDFLAFSKSVGNDLSTPMPQYNFPGLKDGDVWCLCAQRWAQAYNAGKAPQLFLQATHEKTLDYVPLEVLRVFAIDGQEASTVIDKLKMQRSQLDELMNLGQSEDSASFQ</sequence>
<dbReference type="EMBL" id="JABMIG020000102">
    <property type="protein sequence ID" value="KAL3792435.1"/>
    <property type="molecule type" value="Genomic_DNA"/>
</dbReference>
<dbReference type="Gene3D" id="3.30.56.110">
    <property type="entry name" value="Protein of unknown function DUF2237"/>
    <property type="match status" value="1"/>
</dbReference>
<feature type="chain" id="PRO_5044827522" description="DUF2237 domain-containing protein" evidence="1">
    <location>
        <begin position="23"/>
        <end position="216"/>
    </location>
</feature>
<dbReference type="Pfam" id="PF09996">
    <property type="entry name" value="DUF2237"/>
    <property type="match status" value="1"/>
</dbReference>
<name>A0ABD3Q2E6_9STRA</name>
<reference evidence="2 3" key="1">
    <citation type="journal article" date="2020" name="G3 (Bethesda)">
        <title>Improved Reference Genome for Cyclotella cryptica CCMP332, a Model for Cell Wall Morphogenesis, Salinity Adaptation, and Lipid Production in Diatoms (Bacillariophyta).</title>
        <authorList>
            <person name="Roberts W.R."/>
            <person name="Downey K.M."/>
            <person name="Ruck E.C."/>
            <person name="Traller J.C."/>
            <person name="Alverson A.J."/>
        </authorList>
    </citation>
    <scope>NUCLEOTIDE SEQUENCE [LARGE SCALE GENOMIC DNA]</scope>
    <source>
        <strain evidence="2 3">CCMP332</strain>
    </source>
</reference>
<keyword evidence="3" id="KW-1185">Reference proteome</keyword>
<evidence type="ECO:0000313" key="2">
    <source>
        <dbReference type="EMBL" id="KAL3792435.1"/>
    </source>
</evidence>
<evidence type="ECO:0008006" key="4">
    <source>
        <dbReference type="Google" id="ProtNLM"/>
    </source>
</evidence>
<dbReference type="Proteomes" id="UP001516023">
    <property type="component" value="Unassembled WGS sequence"/>
</dbReference>
<evidence type="ECO:0000313" key="3">
    <source>
        <dbReference type="Proteomes" id="UP001516023"/>
    </source>
</evidence>
<dbReference type="AlphaFoldDB" id="A0ABD3Q2E6"/>
<dbReference type="PANTHER" id="PTHR37466">
    <property type="entry name" value="SLR1628 PROTEIN"/>
    <property type="match status" value="1"/>
</dbReference>
<dbReference type="InterPro" id="IPR018714">
    <property type="entry name" value="DUF2237"/>
</dbReference>
<feature type="signal peptide" evidence="1">
    <location>
        <begin position="1"/>
        <end position="22"/>
    </location>
</feature>
<gene>
    <name evidence="2" type="ORF">HJC23_001553</name>
</gene>
<protein>
    <recommendedName>
        <fullName evidence="4">DUF2237 domain-containing protein</fullName>
    </recommendedName>
</protein>
<comment type="caution">
    <text evidence="2">The sequence shown here is derived from an EMBL/GenBank/DDBJ whole genome shotgun (WGS) entry which is preliminary data.</text>
</comment>
<proteinExistence type="predicted"/>
<organism evidence="2 3">
    <name type="scientific">Cyclotella cryptica</name>
    <dbReference type="NCBI Taxonomy" id="29204"/>
    <lineage>
        <taxon>Eukaryota</taxon>
        <taxon>Sar</taxon>
        <taxon>Stramenopiles</taxon>
        <taxon>Ochrophyta</taxon>
        <taxon>Bacillariophyta</taxon>
        <taxon>Coscinodiscophyceae</taxon>
        <taxon>Thalassiosirophycidae</taxon>
        <taxon>Stephanodiscales</taxon>
        <taxon>Stephanodiscaceae</taxon>
        <taxon>Cyclotella</taxon>
    </lineage>
</organism>
<accession>A0ABD3Q2E6</accession>
<keyword evidence="1" id="KW-0732">Signal</keyword>
<evidence type="ECO:0000256" key="1">
    <source>
        <dbReference type="SAM" id="SignalP"/>
    </source>
</evidence>